<feature type="transmembrane region" description="Helical" evidence="1">
    <location>
        <begin position="41"/>
        <end position="59"/>
    </location>
</feature>
<evidence type="ECO:0000313" key="2">
    <source>
        <dbReference type="EMBL" id="CCQ34596.1"/>
    </source>
</evidence>
<dbReference type="GeneID" id="23798972"/>
<dbReference type="AlphaFoldDB" id="F7PNC2"/>
<feature type="transmembrane region" description="Helical" evidence="1">
    <location>
        <begin position="71"/>
        <end position="92"/>
    </location>
</feature>
<dbReference type="Proteomes" id="UP000003861">
    <property type="component" value="Unassembled WGS sequence"/>
</dbReference>
<evidence type="ECO:0000313" key="4">
    <source>
        <dbReference type="Proteomes" id="UP000003861"/>
    </source>
</evidence>
<dbReference type="RefSeq" id="WP_008527518.1">
    <property type="nucleotide sequence ID" value="NC_021921.1"/>
</dbReference>
<evidence type="ECO:0000313" key="3">
    <source>
        <dbReference type="EMBL" id="ERJ05073.1"/>
    </source>
</evidence>
<dbReference type="EMBL" id="HF571520">
    <property type="protein sequence ID" value="CCQ34596.1"/>
    <property type="molecule type" value="Genomic_DNA"/>
</dbReference>
<keyword evidence="1" id="KW-0812">Transmembrane</keyword>
<keyword evidence="1" id="KW-0472">Membrane</keyword>
<protein>
    <submittedName>
        <fullName evidence="2">Hypothetical membrane protein</fullName>
    </submittedName>
</protein>
<reference evidence="3 4" key="2">
    <citation type="journal article" date="2013" name="PLoS ONE">
        <title>INDIGO - INtegrated Data Warehouse of MIcrobial GenOmes with Examples from the Red Sea Extremophiles.</title>
        <authorList>
            <person name="Alam I."/>
            <person name="Antunes A."/>
            <person name="Kamau A.A."/>
            <person name="Ba Alawi W."/>
            <person name="Kalkatawi M."/>
            <person name="Stingl U."/>
            <person name="Bajic V.B."/>
        </authorList>
    </citation>
    <scope>NUCLEOTIDE SEQUENCE [LARGE SCALE GENOMIC DNA]</scope>
    <source>
        <strain evidence="3 4">SARL4B</strain>
    </source>
</reference>
<dbReference type="EMBL" id="AFNT02000045">
    <property type="protein sequence ID" value="ERJ05073.1"/>
    <property type="molecule type" value="Genomic_DNA"/>
</dbReference>
<evidence type="ECO:0000313" key="5">
    <source>
        <dbReference type="Proteomes" id="UP000015381"/>
    </source>
</evidence>
<dbReference type="Proteomes" id="UP000015381">
    <property type="component" value="Chromosome I"/>
</dbReference>
<dbReference type="KEGG" id="hti:HTIA_2488"/>
<sequence length="152" mass="15544">MALRDVDRRAVGIAALLAAAISFVHVSTSTGTITAATTNTLVMAVGIAAVPAGVVVGVWSGSYDRHLIEGGFAAAGGTAIGILGWSVVKAALLDGVPIAHRLDVIFLVVALEGPVFAVVAPFLFLVGGYTAARVADWTDQSIDDQLTIGLFR</sequence>
<keyword evidence="1" id="KW-1133">Transmembrane helix</keyword>
<evidence type="ECO:0000256" key="1">
    <source>
        <dbReference type="SAM" id="Phobius"/>
    </source>
</evidence>
<gene>
    <name evidence="3" type="ORF">HLRTI_002945</name>
    <name evidence="2" type="ORF">HTIA_2488</name>
</gene>
<reference evidence="3 4" key="1">
    <citation type="journal article" date="2011" name="J. Bacteriol.">
        <title>Genome sequence of Halorhabdus tiamatea, the first archaeon isolated from a deep-sea anoxic brine lake.</title>
        <authorList>
            <person name="Antunes A."/>
            <person name="Alam I."/>
            <person name="Bajic V.B."/>
            <person name="Stingl U."/>
        </authorList>
    </citation>
    <scope>NUCLEOTIDE SEQUENCE [LARGE SCALE GENOMIC DNA]</scope>
    <source>
        <strain evidence="3 4">SARL4B</strain>
    </source>
</reference>
<feature type="transmembrane region" description="Helical" evidence="1">
    <location>
        <begin position="104"/>
        <end position="126"/>
    </location>
</feature>
<keyword evidence="5" id="KW-1185">Reference proteome</keyword>
<name>F7PNC2_9EURY</name>
<organism evidence="3 4">
    <name type="scientific">Halorhabdus tiamatea SARL4B</name>
    <dbReference type="NCBI Taxonomy" id="1033806"/>
    <lineage>
        <taxon>Archaea</taxon>
        <taxon>Methanobacteriati</taxon>
        <taxon>Methanobacteriota</taxon>
        <taxon>Stenosarchaea group</taxon>
        <taxon>Halobacteria</taxon>
        <taxon>Halobacteriales</taxon>
        <taxon>Haloarculaceae</taxon>
        <taxon>Halorhabdus</taxon>
    </lineage>
</organism>
<proteinExistence type="predicted"/>
<reference evidence="2 5" key="3">
    <citation type="journal article" date="2014" name="Environ. Microbiol.">
        <title>Halorhabdus tiamatea: proteogenomics and glycosidase activity measurements identify the first cultivated euryarchaeon from a deep-sea anoxic brine lake as potential polysaccharide degrader.</title>
        <authorList>
            <person name="Werner J."/>
            <person name="Ferrer M."/>
            <person name="Michel G."/>
            <person name="Mann A.J."/>
            <person name="Huang S."/>
            <person name="Juarez S."/>
            <person name="Ciordia S."/>
            <person name="Albar J.P."/>
            <person name="Alcaide M."/>
            <person name="La Cono V."/>
            <person name="Yakimov M.M."/>
            <person name="Antunes A."/>
            <person name="Taborda M."/>
            <person name="Da Costa M.S."/>
            <person name="Amann R.I."/>
            <person name="Gloeckner F.O."/>
            <person name="Golyshina O.V."/>
            <person name="Golyshin P.N."/>
            <person name="Teeling H."/>
        </authorList>
    </citation>
    <scope>NUCLEOTIDE SEQUENCE [LARGE SCALE GENOMIC DNA]</scope>
    <source>
        <strain evidence="5">SARL4B</strain>
        <strain evidence="2">Type strain: SARL4B</strain>
    </source>
</reference>
<dbReference type="STRING" id="1033806.HTIA_2488"/>
<dbReference type="HOGENOM" id="CLU_1718172_0_0_2"/>
<accession>F7PNC2</accession>